<reference evidence="2 3" key="1">
    <citation type="journal article" date="2016" name="Sci. Rep.">
        <title>The Dendrobium catenatum Lindl. genome sequence provides insights into polysaccharide synthase, floral development and adaptive evolution.</title>
        <authorList>
            <person name="Zhang G.Q."/>
            <person name="Xu Q."/>
            <person name="Bian C."/>
            <person name="Tsai W.C."/>
            <person name="Yeh C.M."/>
            <person name="Liu K.W."/>
            <person name="Yoshida K."/>
            <person name="Zhang L.S."/>
            <person name="Chang S.B."/>
            <person name="Chen F."/>
            <person name="Shi Y."/>
            <person name="Su Y.Y."/>
            <person name="Zhang Y.Q."/>
            <person name="Chen L.J."/>
            <person name="Yin Y."/>
            <person name="Lin M."/>
            <person name="Huang H."/>
            <person name="Deng H."/>
            <person name="Wang Z.W."/>
            <person name="Zhu S.L."/>
            <person name="Zhao X."/>
            <person name="Deng C."/>
            <person name="Niu S.C."/>
            <person name="Huang J."/>
            <person name="Wang M."/>
            <person name="Liu G.H."/>
            <person name="Yang H.J."/>
            <person name="Xiao X.J."/>
            <person name="Hsiao Y.Y."/>
            <person name="Wu W.L."/>
            <person name="Chen Y.Y."/>
            <person name="Mitsuda N."/>
            <person name="Ohme-Takagi M."/>
            <person name="Luo Y.B."/>
            <person name="Van de Peer Y."/>
            <person name="Liu Z.J."/>
        </authorList>
    </citation>
    <scope>NUCLEOTIDE SEQUENCE [LARGE SCALE GENOMIC DNA]</scope>
    <source>
        <tissue evidence="2">The whole plant</tissue>
    </source>
</reference>
<reference evidence="2 3" key="2">
    <citation type="journal article" date="2017" name="Nature">
        <title>The Apostasia genome and the evolution of orchids.</title>
        <authorList>
            <person name="Zhang G.Q."/>
            <person name="Liu K.W."/>
            <person name="Li Z."/>
            <person name="Lohaus R."/>
            <person name="Hsiao Y.Y."/>
            <person name="Niu S.C."/>
            <person name="Wang J.Y."/>
            <person name="Lin Y.C."/>
            <person name="Xu Q."/>
            <person name="Chen L.J."/>
            <person name="Yoshida K."/>
            <person name="Fujiwara S."/>
            <person name="Wang Z.W."/>
            <person name="Zhang Y.Q."/>
            <person name="Mitsuda N."/>
            <person name="Wang M."/>
            <person name="Liu G.H."/>
            <person name="Pecoraro L."/>
            <person name="Huang H.X."/>
            <person name="Xiao X.J."/>
            <person name="Lin M."/>
            <person name="Wu X.Y."/>
            <person name="Wu W.L."/>
            <person name="Chen Y.Y."/>
            <person name="Chang S.B."/>
            <person name="Sakamoto S."/>
            <person name="Ohme-Takagi M."/>
            <person name="Yagi M."/>
            <person name="Zeng S.J."/>
            <person name="Shen C.Y."/>
            <person name="Yeh C.M."/>
            <person name="Luo Y.B."/>
            <person name="Tsai W.C."/>
            <person name="Van de Peer Y."/>
            <person name="Liu Z.J."/>
        </authorList>
    </citation>
    <scope>NUCLEOTIDE SEQUENCE [LARGE SCALE GENOMIC DNA]</scope>
    <source>
        <tissue evidence="2">The whole plant</tissue>
    </source>
</reference>
<evidence type="ECO:0000313" key="2">
    <source>
        <dbReference type="EMBL" id="PKU62566.1"/>
    </source>
</evidence>
<accession>A0A2I0VGM3</accession>
<evidence type="ECO:0000313" key="3">
    <source>
        <dbReference type="Proteomes" id="UP000233837"/>
    </source>
</evidence>
<gene>
    <name evidence="2" type="ORF">MA16_Dca028028</name>
</gene>
<protein>
    <submittedName>
        <fullName evidence="2">Uncharacterized protein</fullName>
    </submittedName>
</protein>
<dbReference type="EMBL" id="KZ503625">
    <property type="protein sequence ID" value="PKU62566.1"/>
    <property type="molecule type" value="Genomic_DNA"/>
</dbReference>
<sequence>MRYGSDVEGKDDLCVHTSIFGCVIAIIWLPLIGVYKKVILGFPKSSVEGLKRVPVPSKLVGSSDFFFEVYGKCVEGLKNGDTYGSRILKVVKFLCFNMDAKFVFQCFVVFLEICCLSLSFDLSAKGKAALQCLDLKFL</sequence>
<evidence type="ECO:0000256" key="1">
    <source>
        <dbReference type="SAM" id="Phobius"/>
    </source>
</evidence>
<dbReference type="Proteomes" id="UP000233837">
    <property type="component" value="Unassembled WGS sequence"/>
</dbReference>
<keyword evidence="1" id="KW-0812">Transmembrane</keyword>
<dbReference type="AlphaFoldDB" id="A0A2I0VGM3"/>
<feature type="transmembrane region" description="Helical" evidence="1">
    <location>
        <begin position="15"/>
        <end position="35"/>
    </location>
</feature>
<keyword evidence="1" id="KW-1133">Transmembrane helix</keyword>
<proteinExistence type="predicted"/>
<keyword evidence="1" id="KW-0472">Membrane</keyword>
<keyword evidence="3" id="KW-1185">Reference proteome</keyword>
<name>A0A2I0VGM3_9ASPA</name>
<organism evidence="2 3">
    <name type="scientific">Dendrobium catenatum</name>
    <dbReference type="NCBI Taxonomy" id="906689"/>
    <lineage>
        <taxon>Eukaryota</taxon>
        <taxon>Viridiplantae</taxon>
        <taxon>Streptophyta</taxon>
        <taxon>Embryophyta</taxon>
        <taxon>Tracheophyta</taxon>
        <taxon>Spermatophyta</taxon>
        <taxon>Magnoliopsida</taxon>
        <taxon>Liliopsida</taxon>
        <taxon>Asparagales</taxon>
        <taxon>Orchidaceae</taxon>
        <taxon>Epidendroideae</taxon>
        <taxon>Malaxideae</taxon>
        <taxon>Dendrobiinae</taxon>
        <taxon>Dendrobium</taxon>
    </lineage>
</organism>